<dbReference type="STRING" id="4540.A0A3L6PIR6"/>
<accession>A0A3L6PIR6</accession>
<dbReference type="SUPFAM" id="SSF52540">
    <property type="entry name" value="P-loop containing nucleoside triphosphate hydrolases"/>
    <property type="match status" value="1"/>
</dbReference>
<proteinExistence type="predicted"/>
<dbReference type="Gene3D" id="3.40.50.300">
    <property type="entry name" value="P-loop containing nucleotide triphosphate hydrolases"/>
    <property type="match status" value="1"/>
</dbReference>
<dbReference type="InterPro" id="IPR002182">
    <property type="entry name" value="NB-ARC"/>
</dbReference>
<reference evidence="3" key="1">
    <citation type="journal article" date="2019" name="Nat. Commun.">
        <title>The genome of broomcorn millet.</title>
        <authorList>
            <person name="Zou C."/>
            <person name="Miki D."/>
            <person name="Li D."/>
            <person name="Tang Q."/>
            <person name="Xiao L."/>
            <person name="Rajput S."/>
            <person name="Deng P."/>
            <person name="Jia W."/>
            <person name="Huang R."/>
            <person name="Zhang M."/>
            <person name="Sun Y."/>
            <person name="Hu J."/>
            <person name="Fu X."/>
            <person name="Schnable P.S."/>
            <person name="Li F."/>
            <person name="Zhang H."/>
            <person name="Feng B."/>
            <person name="Zhu X."/>
            <person name="Liu R."/>
            <person name="Schnable J.C."/>
            <person name="Zhu J.-K."/>
            <person name="Zhang H."/>
        </authorList>
    </citation>
    <scope>NUCLEOTIDE SEQUENCE [LARGE SCALE GENOMIC DNA]</scope>
</reference>
<evidence type="ECO:0000313" key="2">
    <source>
        <dbReference type="EMBL" id="RLM57700.1"/>
    </source>
</evidence>
<name>A0A3L6PIR6_PANMI</name>
<dbReference type="InterPro" id="IPR027417">
    <property type="entry name" value="P-loop_NTPase"/>
</dbReference>
<dbReference type="Proteomes" id="UP000275267">
    <property type="component" value="Unassembled WGS sequence"/>
</dbReference>
<dbReference type="Pfam" id="PF00931">
    <property type="entry name" value="NB-ARC"/>
    <property type="match status" value="1"/>
</dbReference>
<feature type="domain" description="NB-ARC" evidence="1">
    <location>
        <begin position="30"/>
        <end position="101"/>
    </location>
</feature>
<evidence type="ECO:0000259" key="1">
    <source>
        <dbReference type="Pfam" id="PF00931"/>
    </source>
</evidence>
<comment type="caution">
    <text evidence="2">The sequence shown here is derived from an EMBL/GenBank/DDBJ whole genome shotgun (WGS) entry which is preliminary data.</text>
</comment>
<gene>
    <name evidence="2" type="ORF">C2845_PM18G08330</name>
</gene>
<organism evidence="2 3">
    <name type="scientific">Panicum miliaceum</name>
    <name type="common">Proso millet</name>
    <name type="synonym">Broomcorn millet</name>
    <dbReference type="NCBI Taxonomy" id="4540"/>
    <lineage>
        <taxon>Eukaryota</taxon>
        <taxon>Viridiplantae</taxon>
        <taxon>Streptophyta</taxon>
        <taxon>Embryophyta</taxon>
        <taxon>Tracheophyta</taxon>
        <taxon>Spermatophyta</taxon>
        <taxon>Magnoliopsida</taxon>
        <taxon>Liliopsida</taxon>
        <taxon>Poales</taxon>
        <taxon>Poaceae</taxon>
        <taxon>PACMAD clade</taxon>
        <taxon>Panicoideae</taxon>
        <taxon>Panicodae</taxon>
        <taxon>Paniceae</taxon>
        <taxon>Panicinae</taxon>
        <taxon>Panicum</taxon>
        <taxon>Panicum sect. Panicum</taxon>
    </lineage>
</organism>
<dbReference type="GO" id="GO:0043531">
    <property type="term" value="F:ADP binding"/>
    <property type="evidence" value="ECO:0007669"/>
    <property type="project" value="InterPro"/>
</dbReference>
<dbReference type="OrthoDB" id="682676at2759"/>
<evidence type="ECO:0000313" key="3">
    <source>
        <dbReference type="Proteomes" id="UP000275267"/>
    </source>
</evidence>
<dbReference type="AlphaFoldDB" id="A0A3L6PIR6"/>
<keyword evidence="3" id="KW-1185">Reference proteome</keyword>
<protein>
    <submittedName>
        <fullName evidence="2">Disease resistance protein RPM1</fullName>
    </submittedName>
</protein>
<dbReference type="EMBL" id="PQIB02000017">
    <property type="protein sequence ID" value="RLM57700.1"/>
    <property type="molecule type" value="Genomic_DNA"/>
</dbReference>
<sequence>MCSFQGATTGRGFSEVIKVEPYSEFVGRNEEVEELTRWISLNKSECTSLSVYGASGIGKSTLVRNVYNSTELLRMFQRRAWIAMVHPFNKEEFLRDTISQFKAY</sequence>